<proteinExistence type="inferred from homology"/>
<dbReference type="Pfam" id="PF03591">
    <property type="entry name" value="AzlC"/>
    <property type="match status" value="1"/>
</dbReference>
<comment type="caution">
    <text evidence="9">The sequence shown here is derived from an EMBL/GenBank/DDBJ whole genome shotgun (WGS) entry which is preliminary data.</text>
</comment>
<keyword evidence="4" id="KW-1003">Cell membrane</keyword>
<keyword evidence="10" id="KW-1185">Reference proteome</keyword>
<sequence length="231" mass="25339">MLKQMELKRDYGGMRSAIPVVIGYIPIGFAYGVLGAANGLTVMEVVSLSLFVYAGSAQFIAINLLSTGVDIVTIVSTIFIVNLRHLLYSTSLSSYMKKIEHHHIPLLSFFITDETYAVSVTDFQNGRKPDSAYFYQLFLTSYTAWVISSLAGALSERLLMTSGLNWGLDYALPAMYIALLFMQLVGIKKFIVAAFSGALSIALIYLIPGNFNVIIAALSGAFMGVMLEKWI</sequence>
<organism evidence="9 10">
    <name type="scientific">Calorimonas adulescens</name>
    <dbReference type="NCBI Taxonomy" id="2606906"/>
    <lineage>
        <taxon>Bacteria</taxon>
        <taxon>Bacillati</taxon>
        <taxon>Bacillota</taxon>
        <taxon>Clostridia</taxon>
        <taxon>Thermoanaerobacterales</taxon>
        <taxon>Thermoanaerobacteraceae</taxon>
        <taxon>Calorimonas</taxon>
    </lineage>
</organism>
<evidence type="ECO:0000256" key="3">
    <source>
        <dbReference type="ARBA" id="ARBA00022448"/>
    </source>
</evidence>
<feature type="transmembrane region" description="Helical" evidence="8">
    <location>
        <begin position="60"/>
        <end position="83"/>
    </location>
</feature>
<keyword evidence="5 8" id="KW-0812">Transmembrane</keyword>
<name>A0A5D8Q9F7_9THEO</name>
<evidence type="ECO:0000256" key="4">
    <source>
        <dbReference type="ARBA" id="ARBA00022475"/>
    </source>
</evidence>
<feature type="transmembrane region" description="Helical" evidence="8">
    <location>
        <begin position="166"/>
        <end position="185"/>
    </location>
</feature>
<dbReference type="Proteomes" id="UP000322976">
    <property type="component" value="Unassembled WGS sequence"/>
</dbReference>
<dbReference type="InterPro" id="IPR011606">
    <property type="entry name" value="Brnchd-chn_aa_trnsp_permease"/>
</dbReference>
<comment type="similarity">
    <text evidence="2">Belongs to the AzlC family.</text>
</comment>
<evidence type="ECO:0000256" key="8">
    <source>
        <dbReference type="SAM" id="Phobius"/>
    </source>
</evidence>
<reference evidence="9 10" key="1">
    <citation type="submission" date="2019-08" db="EMBL/GenBank/DDBJ databases">
        <title>Calorimonas adulescens gen. nov., sp. nov., an anaerobic thermophilic bacterium from Sakhalin hot spring.</title>
        <authorList>
            <person name="Khomyakova M.A."/>
            <person name="Merkel A.Y."/>
            <person name="Novikov A."/>
            <person name="Bonch-Osmolovskaya E.A."/>
            <person name="Slobodkin A.I."/>
        </authorList>
    </citation>
    <scope>NUCLEOTIDE SEQUENCE [LARGE SCALE GENOMIC DNA]</scope>
    <source>
        <strain evidence="9 10">A05MB</strain>
    </source>
</reference>
<comment type="subcellular location">
    <subcellularLocation>
        <location evidence="1">Cell membrane</location>
        <topology evidence="1">Multi-pass membrane protein</topology>
    </subcellularLocation>
</comment>
<dbReference type="EMBL" id="VTPS01000019">
    <property type="protein sequence ID" value="TZE81017.1"/>
    <property type="molecule type" value="Genomic_DNA"/>
</dbReference>
<dbReference type="PANTHER" id="PTHR34979:SF1">
    <property type="entry name" value="INNER MEMBRANE PROTEIN YGAZ"/>
    <property type="match status" value="1"/>
</dbReference>
<dbReference type="PANTHER" id="PTHR34979">
    <property type="entry name" value="INNER MEMBRANE PROTEIN YGAZ"/>
    <property type="match status" value="1"/>
</dbReference>
<gene>
    <name evidence="9" type="ORF">FWJ32_10975</name>
</gene>
<dbReference type="GO" id="GO:0005886">
    <property type="term" value="C:plasma membrane"/>
    <property type="evidence" value="ECO:0007669"/>
    <property type="project" value="UniProtKB-SubCell"/>
</dbReference>
<evidence type="ECO:0000256" key="2">
    <source>
        <dbReference type="ARBA" id="ARBA00010735"/>
    </source>
</evidence>
<protein>
    <submittedName>
        <fullName evidence="9">AzlC family ABC transporter permease</fullName>
    </submittedName>
</protein>
<evidence type="ECO:0000256" key="7">
    <source>
        <dbReference type="ARBA" id="ARBA00023136"/>
    </source>
</evidence>
<accession>A0A5D8Q9F7</accession>
<evidence type="ECO:0000313" key="9">
    <source>
        <dbReference type="EMBL" id="TZE81017.1"/>
    </source>
</evidence>
<dbReference type="RefSeq" id="WP_149545997.1">
    <property type="nucleotide sequence ID" value="NZ_VTPS01000019.1"/>
</dbReference>
<dbReference type="AlphaFoldDB" id="A0A5D8Q9F7"/>
<keyword evidence="7 8" id="KW-0472">Membrane</keyword>
<keyword evidence="3" id="KW-0813">Transport</keyword>
<dbReference type="GO" id="GO:1903785">
    <property type="term" value="P:L-valine transmembrane transport"/>
    <property type="evidence" value="ECO:0007669"/>
    <property type="project" value="TreeGrafter"/>
</dbReference>
<feature type="transmembrane region" description="Helical" evidence="8">
    <location>
        <begin position="21"/>
        <end position="40"/>
    </location>
</feature>
<evidence type="ECO:0000256" key="1">
    <source>
        <dbReference type="ARBA" id="ARBA00004651"/>
    </source>
</evidence>
<feature type="transmembrane region" description="Helical" evidence="8">
    <location>
        <begin position="213"/>
        <end position="230"/>
    </location>
</feature>
<evidence type="ECO:0000256" key="6">
    <source>
        <dbReference type="ARBA" id="ARBA00022989"/>
    </source>
</evidence>
<keyword evidence="6 8" id="KW-1133">Transmembrane helix</keyword>
<feature type="transmembrane region" description="Helical" evidence="8">
    <location>
        <begin position="133"/>
        <end position="154"/>
    </location>
</feature>
<evidence type="ECO:0000256" key="5">
    <source>
        <dbReference type="ARBA" id="ARBA00022692"/>
    </source>
</evidence>
<evidence type="ECO:0000313" key="10">
    <source>
        <dbReference type="Proteomes" id="UP000322976"/>
    </source>
</evidence>